<accession>A0ABN9SM96</accession>
<feature type="compositionally biased region" description="Basic residues" evidence="1">
    <location>
        <begin position="185"/>
        <end position="202"/>
    </location>
</feature>
<feature type="region of interest" description="Disordered" evidence="1">
    <location>
        <begin position="1"/>
        <end position="25"/>
    </location>
</feature>
<evidence type="ECO:0000256" key="1">
    <source>
        <dbReference type="SAM" id="MobiDB-lite"/>
    </source>
</evidence>
<name>A0ABN9SM96_9DINO</name>
<feature type="compositionally biased region" description="Pro residues" evidence="1">
    <location>
        <begin position="168"/>
        <end position="184"/>
    </location>
</feature>
<organism evidence="2 3">
    <name type="scientific">Prorocentrum cordatum</name>
    <dbReference type="NCBI Taxonomy" id="2364126"/>
    <lineage>
        <taxon>Eukaryota</taxon>
        <taxon>Sar</taxon>
        <taxon>Alveolata</taxon>
        <taxon>Dinophyceae</taxon>
        <taxon>Prorocentrales</taxon>
        <taxon>Prorocentraceae</taxon>
        <taxon>Prorocentrum</taxon>
    </lineage>
</organism>
<evidence type="ECO:0000313" key="2">
    <source>
        <dbReference type="EMBL" id="CAK0832845.1"/>
    </source>
</evidence>
<evidence type="ECO:0000313" key="3">
    <source>
        <dbReference type="Proteomes" id="UP001189429"/>
    </source>
</evidence>
<feature type="non-terminal residue" evidence="2">
    <location>
        <position position="221"/>
    </location>
</feature>
<keyword evidence="3" id="KW-1185">Reference proteome</keyword>
<proteinExistence type="predicted"/>
<dbReference type="EMBL" id="CAUYUJ010011892">
    <property type="protein sequence ID" value="CAK0832845.1"/>
    <property type="molecule type" value="Genomic_DNA"/>
</dbReference>
<protein>
    <submittedName>
        <fullName evidence="2">Uncharacterized protein</fullName>
    </submittedName>
</protein>
<sequence>MEESRPLGPGDDMSDKDEARGRCGGDWALEDQRRWTGRQERGARRALSESPCVVLGGGRLLAVPLGLCHGLWKRAPDDFCLRASGCRVIVEVLQESLGGLGEPRPSGSATVEVEDLLEGVLDTLRYWAQGPEIALELRCGEERCGTVTVRASLRRSDAAEPRACAPRGWPPPRPPPRSPPPPPLRRARRRGVVRLLHVPRRRPQGEQRRLVRRLVQLGFRP</sequence>
<reference evidence="2" key="1">
    <citation type="submission" date="2023-10" db="EMBL/GenBank/DDBJ databases">
        <authorList>
            <person name="Chen Y."/>
            <person name="Shah S."/>
            <person name="Dougan E. K."/>
            <person name="Thang M."/>
            <person name="Chan C."/>
        </authorList>
    </citation>
    <scope>NUCLEOTIDE SEQUENCE [LARGE SCALE GENOMIC DNA]</scope>
</reference>
<comment type="caution">
    <text evidence="2">The sequence shown here is derived from an EMBL/GenBank/DDBJ whole genome shotgun (WGS) entry which is preliminary data.</text>
</comment>
<feature type="region of interest" description="Disordered" evidence="1">
    <location>
        <begin position="158"/>
        <end position="204"/>
    </location>
</feature>
<gene>
    <name evidence="2" type="ORF">PCOR1329_LOCUS30723</name>
</gene>
<dbReference type="Proteomes" id="UP001189429">
    <property type="component" value="Unassembled WGS sequence"/>
</dbReference>